<organism evidence="1 3">
    <name type="scientific">Biomphalaria glabrata</name>
    <name type="common">Bloodfluke planorb</name>
    <name type="synonym">Freshwater snail</name>
    <dbReference type="NCBI Taxonomy" id="6526"/>
    <lineage>
        <taxon>Eukaryota</taxon>
        <taxon>Metazoa</taxon>
        <taxon>Spiralia</taxon>
        <taxon>Lophotrochozoa</taxon>
        <taxon>Mollusca</taxon>
        <taxon>Gastropoda</taxon>
        <taxon>Heterobranchia</taxon>
        <taxon>Euthyneura</taxon>
        <taxon>Panpulmonata</taxon>
        <taxon>Hygrophila</taxon>
        <taxon>Lymnaeoidea</taxon>
        <taxon>Planorbidae</taxon>
        <taxon>Biomphalaria</taxon>
    </lineage>
</organism>
<reference evidence="2" key="1">
    <citation type="journal article" date="2004" name="J. Parasitol.">
        <title>The mitochondrial genome of Biomphalaria glabrata (Gastropoda: Basommatophora), intermediate host of Schistosoma mansoni.</title>
        <authorList>
            <person name="DeJong R.J."/>
            <person name="Emery A.M."/>
            <person name="Adema C.M."/>
        </authorList>
    </citation>
    <scope>NUCLEOTIDE SEQUENCE</scope>
    <source>
        <strain evidence="2">BB02</strain>
    </source>
</reference>
<dbReference type="EnsemblMetazoa" id="BGLB035013-RE">
    <property type="protein sequence ID" value="BGLB035013-PE"/>
    <property type="gene ID" value="BGLB035013"/>
</dbReference>
<reference evidence="2" key="2">
    <citation type="submission" date="2013-03" db="EMBL/GenBank/DDBJ databases">
        <title>Sequence assembly of the Biomphalaria glabrata genome version 4.3.</title>
        <authorList>
            <person name="Warren W."/>
            <person name="Wilson R.K."/>
            <person name="Hillier L.W."/>
            <person name="Minx P."/>
        </authorList>
    </citation>
    <scope>NUCLEOTIDE SEQUENCE</scope>
    <source>
        <strain evidence="2">BB02</strain>
    </source>
</reference>
<sequence>MDRNSPTDEVDRVPVSRSQTPEVKDGFLLNTVNIKSGDRYNFPDSLCDCTPNTLDVIIETHPEHDFIAVHEDIQQNMVVEFQGTVDHGYLWEKNQRQHNLATLKLETGEVTGTNCSTISFILTSNLVTELNFRKAFIYLFPETSKSMKLKVSSHERLRDETFVLNCENVPLEIFPKLQQLRSMKAASASYRPEQ</sequence>
<evidence type="ECO:0000313" key="3">
    <source>
        <dbReference type="Proteomes" id="UP000076420"/>
    </source>
</evidence>
<reference evidence="1" key="3">
    <citation type="submission" date="2020-05" db="UniProtKB">
        <authorList>
            <consortium name="EnsemblMetazoa"/>
        </authorList>
    </citation>
    <scope>IDENTIFICATION</scope>
    <source>
        <strain evidence="1">BB02</strain>
    </source>
</reference>
<dbReference type="EnsemblMetazoa" id="BGLB035013-RB">
    <property type="protein sequence ID" value="BGLB035013-PB"/>
    <property type="gene ID" value="BGLB035013"/>
</dbReference>
<name>A0A2C9LU50_BIOGL</name>
<gene>
    <name evidence="1" type="primary">106078208</name>
</gene>
<dbReference type="AlphaFoldDB" id="A0A2C9LU50"/>
<accession>A0A2C9LU50</accession>
<evidence type="ECO:0000313" key="2">
    <source>
        <dbReference type="EnsemblMetazoa" id="BGLB035013-PE"/>
    </source>
</evidence>
<dbReference type="VEuPathDB" id="VectorBase:BGLB035013"/>
<dbReference type="Proteomes" id="UP000076420">
    <property type="component" value="Unassembled WGS sequence"/>
</dbReference>
<proteinExistence type="predicted"/>
<protein>
    <submittedName>
        <fullName evidence="1">Uncharacterized protein</fullName>
    </submittedName>
</protein>
<dbReference type="EnsemblMetazoa" id="BGLB035013-RA">
    <property type="protein sequence ID" value="BGLB035013-PA"/>
    <property type="gene ID" value="BGLB035013"/>
</dbReference>
<dbReference type="KEGG" id="bgt:106078208"/>
<dbReference type="EnsemblMetazoa" id="BGLB035013-RD">
    <property type="protein sequence ID" value="BGLB035013-PD"/>
    <property type="gene ID" value="BGLB035013"/>
</dbReference>
<dbReference type="EnsemblMetazoa" id="BGLB035013-RC">
    <property type="protein sequence ID" value="BGLB035013-PC"/>
    <property type="gene ID" value="BGLB035013"/>
</dbReference>
<evidence type="ECO:0000313" key="1">
    <source>
        <dbReference type="EnsemblMetazoa" id="BGLB035013-PB"/>
    </source>
</evidence>